<dbReference type="GO" id="GO:0005886">
    <property type="term" value="C:plasma membrane"/>
    <property type="evidence" value="ECO:0007669"/>
    <property type="project" value="TreeGrafter"/>
</dbReference>
<keyword evidence="2" id="KW-0808">Transferase</keyword>
<dbReference type="PANTHER" id="PTHR45138:SF9">
    <property type="entry name" value="DIGUANYLATE CYCLASE DGCM-RELATED"/>
    <property type="match status" value="1"/>
</dbReference>
<dbReference type="SUPFAM" id="SSF55073">
    <property type="entry name" value="Nucleotide cyclase"/>
    <property type="match status" value="1"/>
</dbReference>
<dbReference type="CDD" id="cd01949">
    <property type="entry name" value="GGDEF"/>
    <property type="match status" value="1"/>
</dbReference>
<dbReference type="GO" id="GO:0052621">
    <property type="term" value="F:diguanylate cyclase activity"/>
    <property type="evidence" value="ECO:0007669"/>
    <property type="project" value="UniProtKB-EC"/>
</dbReference>
<dbReference type="PROSITE" id="PS50887">
    <property type="entry name" value="GGDEF"/>
    <property type="match status" value="1"/>
</dbReference>
<dbReference type="EC" id="2.7.7.65" evidence="2"/>
<dbReference type="GO" id="GO:1902201">
    <property type="term" value="P:negative regulation of bacterial-type flagellum-dependent cell motility"/>
    <property type="evidence" value="ECO:0007669"/>
    <property type="project" value="TreeGrafter"/>
</dbReference>
<dbReference type="Pfam" id="PF00990">
    <property type="entry name" value="GGDEF"/>
    <property type="match status" value="1"/>
</dbReference>
<evidence type="ECO:0000313" key="2">
    <source>
        <dbReference type="EMBL" id="MPM76589.1"/>
    </source>
</evidence>
<sequence length="162" mass="17991">MIVAIHKKSATDYLTKLGNKRSFSHTVEALFRDAQHSNRAFALLMIDVNRFKQINDTFGHPAGDAVLKHIAGALAAAMESPRGCFRYGGDEFAILLANASPFAVELSRAAIHEEIEALTIDELHGYRVSVSIGMAMWEKGKTLQDLIDEADQDLYEQKKLRS</sequence>
<accession>A0A645CI32</accession>
<dbReference type="NCBIfam" id="TIGR00254">
    <property type="entry name" value="GGDEF"/>
    <property type="match status" value="1"/>
</dbReference>
<dbReference type="EMBL" id="VSSQ01027371">
    <property type="protein sequence ID" value="MPM76589.1"/>
    <property type="molecule type" value="Genomic_DNA"/>
</dbReference>
<dbReference type="InterPro" id="IPR043128">
    <property type="entry name" value="Rev_trsase/Diguanyl_cyclase"/>
</dbReference>
<feature type="domain" description="GGDEF" evidence="1">
    <location>
        <begin position="39"/>
        <end position="162"/>
    </location>
</feature>
<dbReference type="InterPro" id="IPR000160">
    <property type="entry name" value="GGDEF_dom"/>
</dbReference>
<proteinExistence type="predicted"/>
<evidence type="ECO:0000259" key="1">
    <source>
        <dbReference type="PROSITE" id="PS50887"/>
    </source>
</evidence>
<dbReference type="InterPro" id="IPR029787">
    <property type="entry name" value="Nucleotide_cyclase"/>
</dbReference>
<protein>
    <submittedName>
        <fullName evidence="2">Diguanylate cyclase DosC</fullName>
        <ecNumber evidence="2">2.7.7.65</ecNumber>
    </submittedName>
</protein>
<dbReference type="AlphaFoldDB" id="A0A645CI32"/>
<dbReference type="Gene3D" id="3.30.70.270">
    <property type="match status" value="1"/>
</dbReference>
<organism evidence="2">
    <name type="scientific">bioreactor metagenome</name>
    <dbReference type="NCBI Taxonomy" id="1076179"/>
    <lineage>
        <taxon>unclassified sequences</taxon>
        <taxon>metagenomes</taxon>
        <taxon>ecological metagenomes</taxon>
    </lineage>
</organism>
<dbReference type="SMART" id="SM00267">
    <property type="entry name" value="GGDEF"/>
    <property type="match status" value="1"/>
</dbReference>
<dbReference type="FunFam" id="3.30.70.270:FF:000001">
    <property type="entry name" value="Diguanylate cyclase domain protein"/>
    <property type="match status" value="1"/>
</dbReference>
<reference evidence="2" key="1">
    <citation type="submission" date="2019-08" db="EMBL/GenBank/DDBJ databases">
        <authorList>
            <person name="Kucharzyk K."/>
            <person name="Murdoch R.W."/>
            <person name="Higgins S."/>
            <person name="Loffler F."/>
        </authorList>
    </citation>
    <scope>NUCLEOTIDE SEQUENCE</scope>
</reference>
<dbReference type="PANTHER" id="PTHR45138">
    <property type="entry name" value="REGULATORY COMPONENTS OF SENSORY TRANSDUCTION SYSTEM"/>
    <property type="match status" value="1"/>
</dbReference>
<gene>
    <name evidence="2" type="primary">dosC_3</name>
    <name evidence="2" type="ORF">SDC9_123588</name>
</gene>
<name>A0A645CI32_9ZZZZ</name>
<keyword evidence="2" id="KW-0548">Nucleotidyltransferase</keyword>
<comment type="caution">
    <text evidence="2">The sequence shown here is derived from an EMBL/GenBank/DDBJ whole genome shotgun (WGS) entry which is preliminary data.</text>
</comment>
<dbReference type="InterPro" id="IPR050469">
    <property type="entry name" value="Diguanylate_Cyclase"/>
</dbReference>
<dbReference type="GO" id="GO:0043709">
    <property type="term" value="P:cell adhesion involved in single-species biofilm formation"/>
    <property type="evidence" value="ECO:0007669"/>
    <property type="project" value="TreeGrafter"/>
</dbReference>